<name>A0A1A9QCP8_9MOLU</name>
<comment type="caution">
    <text evidence="1">The sequence shown here is derived from an EMBL/GenBank/DDBJ whole genome shotgun (WGS) entry which is preliminary data.</text>
</comment>
<gene>
    <name evidence="1" type="ORF">A6V39_05495</name>
</gene>
<keyword evidence="2" id="KW-1185">Reference proteome</keyword>
<evidence type="ECO:0000313" key="1">
    <source>
        <dbReference type="EMBL" id="OAL09725.1"/>
    </source>
</evidence>
<dbReference type="AlphaFoldDB" id="A0A1A9QCP8"/>
<reference evidence="2" key="1">
    <citation type="submission" date="2016-04" db="EMBL/GenBank/DDBJ databases">
        <authorList>
            <person name="Quiroz-Castaneda R.E."/>
            <person name="Martinez-Ocampo F."/>
        </authorList>
    </citation>
    <scope>NUCLEOTIDE SEQUENCE [LARGE SCALE GENOMIC DNA]</scope>
    <source>
        <strain evidence="2">INIFAP01</strain>
    </source>
</reference>
<accession>A0A1A9QCP8</accession>
<dbReference type="EMBL" id="LWUJ01000017">
    <property type="protein sequence ID" value="OAL09725.1"/>
    <property type="molecule type" value="Genomic_DNA"/>
</dbReference>
<dbReference type="RefSeq" id="WP_187150735.1">
    <property type="nucleotide sequence ID" value="NZ_LWUJ01000017.1"/>
</dbReference>
<protein>
    <submittedName>
        <fullName evidence="1">Uncharacterized protein</fullName>
    </submittedName>
</protein>
<evidence type="ECO:0000313" key="2">
    <source>
        <dbReference type="Proteomes" id="UP000077623"/>
    </source>
</evidence>
<proteinExistence type="predicted"/>
<sequence>MRHIETNLLTKRSQYSSMEEAIEKIKEATLNLKSSVDMTVDYLESCEKLVKLNKELGMDKFMEHLTITTRLKNVTYYLQLAIVDMLRYEHDKLKNDN</sequence>
<organism evidence="1 2">
    <name type="scientific">Candidatus Mycoplasma haematobovis</name>
    <dbReference type="NCBI Taxonomy" id="432608"/>
    <lineage>
        <taxon>Bacteria</taxon>
        <taxon>Bacillati</taxon>
        <taxon>Mycoplasmatota</taxon>
        <taxon>Mollicutes</taxon>
        <taxon>Mycoplasmataceae</taxon>
        <taxon>Mycoplasma</taxon>
    </lineage>
</organism>
<dbReference type="Proteomes" id="UP000077623">
    <property type="component" value="Unassembled WGS sequence"/>
</dbReference>
<dbReference type="STRING" id="432608.A6V39_05495"/>